<evidence type="ECO:0000256" key="1">
    <source>
        <dbReference type="ARBA" id="ARBA00022723"/>
    </source>
</evidence>
<feature type="non-terminal residue" evidence="3">
    <location>
        <position position="1"/>
    </location>
</feature>
<gene>
    <name evidence="3" type="ORF">NQ314_019326</name>
</gene>
<dbReference type="InterPro" id="IPR050626">
    <property type="entry name" value="Peptidase_M16"/>
</dbReference>
<dbReference type="SUPFAM" id="SSF63411">
    <property type="entry name" value="LuxS/MPP-like metallohydrolase"/>
    <property type="match status" value="2"/>
</dbReference>
<protein>
    <recommendedName>
        <fullName evidence="2">Peptidase M16 middle/third domain-containing protein</fullName>
    </recommendedName>
</protein>
<dbReference type="AlphaFoldDB" id="A0AAV8WPR0"/>
<reference evidence="3" key="1">
    <citation type="journal article" date="2023" name="Insect Mol. Biol.">
        <title>Genome sequencing provides insights into the evolution of gene families encoding plant cell wall-degrading enzymes in longhorned beetles.</title>
        <authorList>
            <person name="Shin N.R."/>
            <person name="Okamura Y."/>
            <person name="Kirsch R."/>
            <person name="Pauchet Y."/>
        </authorList>
    </citation>
    <scope>NUCLEOTIDE SEQUENCE</scope>
    <source>
        <strain evidence="3">RBIC_L_NR</strain>
    </source>
</reference>
<sequence length="361" mass="41533">ARLPIETLENYVLDCFANVPNNGLPPDDFKPFAEGIFDTPEFNRLYYVKPTKDLCQVDLTWCFPCLRDKYKSKPHQYISQLLGDEGKGSVLSYLRKKVWGLATSIGNGETGSEHNSLYALFTVTVVLTAEGLIHLYEAIKMLTNLLRPEKMNVMVMTNTLPNSLKYEKVEKWFGTEYTDTDIPQEWIKKWQSVEPFPELDIPSPNPYLTTDFSILPDVENHPDYPQKVLNSALLEMWYRKDQKFKLPLAYYNFYLISPLAIESVSSPVLLDMLINLLVVAITEEVYPATNADLFHNFSMHEKGFMIKVSGYNEKLPLLIEVISEYLVTIHDHLTEDMFDAVKDKVIKSYYNKVLKPSTLAK</sequence>
<feature type="domain" description="Peptidase M16 middle/third" evidence="2">
    <location>
        <begin position="137"/>
        <end position="360"/>
    </location>
</feature>
<dbReference type="GO" id="GO:0046872">
    <property type="term" value="F:metal ion binding"/>
    <property type="evidence" value="ECO:0007669"/>
    <property type="project" value="UniProtKB-KW"/>
</dbReference>
<evidence type="ECO:0000313" key="4">
    <source>
        <dbReference type="Proteomes" id="UP001162156"/>
    </source>
</evidence>
<dbReference type="Pfam" id="PF16187">
    <property type="entry name" value="Peptidase_M16_M"/>
    <property type="match status" value="1"/>
</dbReference>
<dbReference type="PANTHER" id="PTHR43690">
    <property type="entry name" value="NARDILYSIN"/>
    <property type="match status" value="1"/>
</dbReference>
<accession>A0AAV8WPR0</accession>
<evidence type="ECO:0000259" key="2">
    <source>
        <dbReference type="Pfam" id="PF16187"/>
    </source>
</evidence>
<dbReference type="InterPro" id="IPR011249">
    <property type="entry name" value="Metalloenz_LuxS/M16"/>
</dbReference>
<dbReference type="InterPro" id="IPR032632">
    <property type="entry name" value="Peptidase_M16_M"/>
</dbReference>
<dbReference type="PANTHER" id="PTHR43690:SF18">
    <property type="entry name" value="INSULIN-DEGRADING ENZYME-RELATED"/>
    <property type="match status" value="1"/>
</dbReference>
<keyword evidence="1" id="KW-0479">Metal-binding</keyword>
<keyword evidence="4" id="KW-1185">Reference proteome</keyword>
<dbReference type="Gene3D" id="3.30.830.10">
    <property type="entry name" value="Metalloenzyme, LuxS/M16 peptidase-like"/>
    <property type="match status" value="3"/>
</dbReference>
<proteinExistence type="predicted"/>
<evidence type="ECO:0000313" key="3">
    <source>
        <dbReference type="EMBL" id="KAJ8928146.1"/>
    </source>
</evidence>
<organism evidence="3 4">
    <name type="scientific">Rhamnusium bicolor</name>
    <dbReference type="NCBI Taxonomy" id="1586634"/>
    <lineage>
        <taxon>Eukaryota</taxon>
        <taxon>Metazoa</taxon>
        <taxon>Ecdysozoa</taxon>
        <taxon>Arthropoda</taxon>
        <taxon>Hexapoda</taxon>
        <taxon>Insecta</taxon>
        <taxon>Pterygota</taxon>
        <taxon>Neoptera</taxon>
        <taxon>Endopterygota</taxon>
        <taxon>Coleoptera</taxon>
        <taxon>Polyphaga</taxon>
        <taxon>Cucujiformia</taxon>
        <taxon>Chrysomeloidea</taxon>
        <taxon>Cerambycidae</taxon>
        <taxon>Lepturinae</taxon>
        <taxon>Rhagiini</taxon>
        <taxon>Rhamnusium</taxon>
    </lineage>
</organism>
<name>A0AAV8WPR0_9CUCU</name>
<dbReference type="Proteomes" id="UP001162156">
    <property type="component" value="Unassembled WGS sequence"/>
</dbReference>
<dbReference type="EMBL" id="JANEYF010005462">
    <property type="protein sequence ID" value="KAJ8928146.1"/>
    <property type="molecule type" value="Genomic_DNA"/>
</dbReference>
<comment type="caution">
    <text evidence="3">The sequence shown here is derived from an EMBL/GenBank/DDBJ whole genome shotgun (WGS) entry which is preliminary data.</text>
</comment>